<feature type="transmembrane region" description="Helical" evidence="1">
    <location>
        <begin position="35"/>
        <end position="58"/>
    </location>
</feature>
<keyword evidence="1" id="KW-0812">Transmembrane</keyword>
<dbReference type="PANTHER" id="PTHR43592">
    <property type="entry name" value="CAAX AMINO TERMINAL PROTEASE"/>
    <property type="match status" value="1"/>
</dbReference>
<feature type="transmembrane region" description="Helical" evidence="1">
    <location>
        <begin position="119"/>
        <end position="142"/>
    </location>
</feature>
<keyword evidence="1" id="KW-1133">Transmembrane helix</keyword>
<evidence type="ECO:0000256" key="1">
    <source>
        <dbReference type="SAM" id="Phobius"/>
    </source>
</evidence>
<reference evidence="4" key="1">
    <citation type="journal article" date="2023" name="Int. J. Syst. Evol. Microbiol.">
        <title>Claveliimonas bilis gen. nov., sp. nov., deoxycholic acid-producing bacteria isolated from human faeces, and reclassification of Sellimonas monacensis Zenner et al. 2021 as Claveliimonas monacensis comb. nov.</title>
        <authorList>
            <person name="Hisatomi A."/>
            <person name="Kastawa N.W.E.P.G."/>
            <person name="Song I."/>
            <person name="Ohkuma M."/>
            <person name="Fukiya S."/>
            <person name="Sakamoto M."/>
        </authorList>
    </citation>
    <scope>NUCLEOTIDE SEQUENCE [LARGE SCALE GENOMIC DNA]</scope>
    <source>
        <strain evidence="4">12BBH14</strain>
    </source>
</reference>
<dbReference type="Pfam" id="PF02517">
    <property type="entry name" value="Rce1-like"/>
    <property type="match status" value="1"/>
</dbReference>
<feature type="transmembrane region" description="Helical" evidence="1">
    <location>
        <begin position="78"/>
        <end position="99"/>
    </location>
</feature>
<dbReference type="PANTHER" id="PTHR43592:SF15">
    <property type="entry name" value="CAAX AMINO TERMINAL PROTEASE FAMILY PROTEIN"/>
    <property type="match status" value="1"/>
</dbReference>
<dbReference type="InterPro" id="IPR003675">
    <property type="entry name" value="Rce1/LyrA-like_dom"/>
</dbReference>
<feature type="domain" description="CAAX prenyl protease 2/Lysostaphin resistance protein A-like" evidence="2">
    <location>
        <begin position="119"/>
        <end position="206"/>
    </location>
</feature>
<name>A0ABN6YU67_9FIRM</name>
<keyword evidence="4" id="KW-1185">Reference proteome</keyword>
<feature type="transmembrane region" description="Helical" evidence="1">
    <location>
        <begin position="284"/>
        <end position="310"/>
    </location>
</feature>
<evidence type="ECO:0000313" key="4">
    <source>
        <dbReference type="Proteomes" id="UP001305815"/>
    </source>
</evidence>
<organism evidence="3 4">
    <name type="scientific">Claveliimonas bilis</name>
    <dbReference type="NCBI Taxonomy" id="3028070"/>
    <lineage>
        <taxon>Bacteria</taxon>
        <taxon>Bacillati</taxon>
        <taxon>Bacillota</taxon>
        <taxon>Clostridia</taxon>
        <taxon>Lachnospirales</taxon>
        <taxon>Lachnospiraceae</taxon>
        <taxon>Claveliimonas</taxon>
    </lineage>
</organism>
<gene>
    <name evidence="3" type="ORF">Lac1_08100</name>
</gene>
<dbReference type="Proteomes" id="UP001305815">
    <property type="component" value="Chromosome"/>
</dbReference>
<protein>
    <recommendedName>
        <fullName evidence="2">CAAX prenyl protease 2/Lysostaphin resistance protein A-like domain-containing protein</fullName>
    </recommendedName>
</protein>
<feature type="transmembrane region" description="Helical" evidence="1">
    <location>
        <begin position="9"/>
        <end position="29"/>
    </location>
</feature>
<keyword evidence="1" id="KW-0472">Membrane</keyword>
<feature type="transmembrane region" description="Helical" evidence="1">
    <location>
        <begin position="194"/>
        <end position="217"/>
    </location>
</feature>
<evidence type="ECO:0000259" key="2">
    <source>
        <dbReference type="Pfam" id="PF02517"/>
    </source>
</evidence>
<accession>A0ABN6YU67</accession>
<evidence type="ECO:0000313" key="3">
    <source>
        <dbReference type="EMBL" id="BDZ76627.1"/>
    </source>
</evidence>
<proteinExistence type="predicted"/>
<feature type="transmembrane region" description="Helical" evidence="1">
    <location>
        <begin position="154"/>
        <end position="174"/>
    </location>
</feature>
<feature type="transmembrane region" description="Helical" evidence="1">
    <location>
        <begin position="238"/>
        <end position="264"/>
    </location>
</feature>
<dbReference type="RefSeq" id="WP_316266272.1">
    <property type="nucleotide sequence ID" value="NZ_AP027742.1"/>
</dbReference>
<sequence length="311" mass="34593">MEKRQLKPWMAVIFVPVFWIDIFILSGWFGRWFGVWGALIGELLLIVLAVGIAVVFGADLRRVFPLKRPEAAKTGGTIVLWFGTFLAAMGIVGVLSYFFPQQMMGAGEDLGSVVMTLPAWFSLFLVALTPAVCEEVAFRGAFLGCFRGIRNKWIGILLVSVVFGLFHGSVWRAIPTALLGIAMGYLLTETDNMFYNMLFHLINNAVPIFLLLFLSMMPSAAVDQRQMAEVQQQMAGGVSLMVMAVYLMYSSGAPLLIYIGNYLIHRGQPGYTKGIFPKEKRWQLILLIIISLYLLLMGILLMFLSTIVALA</sequence>
<dbReference type="EMBL" id="AP027742">
    <property type="protein sequence ID" value="BDZ76627.1"/>
    <property type="molecule type" value="Genomic_DNA"/>
</dbReference>